<keyword evidence="2" id="KW-1185">Reference proteome</keyword>
<evidence type="ECO:0000313" key="2">
    <source>
        <dbReference type="Proteomes" id="UP000649768"/>
    </source>
</evidence>
<comment type="caution">
    <text evidence="1">The sequence shown here is derived from an EMBL/GenBank/DDBJ whole genome shotgun (WGS) entry which is preliminary data.</text>
</comment>
<name>A0ABR9BPY9_9GAMM</name>
<reference evidence="1 2" key="1">
    <citation type="submission" date="2020-09" db="EMBL/GenBank/DDBJ databases">
        <title>Photobacterium sp. CAU 1568 isolated from sand of Sido Beach.</title>
        <authorList>
            <person name="Kim W."/>
        </authorList>
    </citation>
    <scope>NUCLEOTIDE SEQUENCE [LARGE SCALE GENOMIC DNA]</scope>
    <source>
        <strain evidence="1 2">CAU 1568</strain>
    </source>
</reference>
<dbReference type="EMBL" id="JACYTP010000008">
    <property type="protein sequence ID" value="MBD8513667.1"/>
    <property type="molecule type" value="Genomic_DNA"/>
</dbReference>
<dbReference type="CDD" id="cd20705">
    <property type="entry name" value="MIX_I"/>
    <property type="match status" value="1"/>
</dbReference>
<accession>A0ABR9BPY9</accession>
<evidence type="ECO:0000313" key="1">
    <source>
        <dbReference type="EMBL" id="MBD8513667.1"/>
    </source>
</evidence>
<organism evidence="1 2">
    <name type="scientific">Photobacterium arenosum</name>
    <dbReference type="NCBI Taxonomy" id="2774143"/>
    <lineage>
        <taxon>Bacteria</taxon>
        <taxon>Pseudomonadati</taxon>
        <taxon>Pseudomonadota</taxon>
        <taxon>Gammaproteobacteria</taxon>
        <taxon>Vibrionales</taxon>
        <taxon>Vibrionaceae</taxon>
        <taxon>Photobacterium</taxon>
    </lineage>
</organism>
<sequence>MKKVRYVKANYTPLEDITPLPRNVVNQPIEPVPEHKLVVELAGQWPGNSAYLRLAKTDLQSEKIAKPRADAKHEHRSLAEFKGLENEAKNLYLVIPSRVYPSPITLLLAEGLMPVEKETELDEWETVLVPAVPMYFTTEDNDPAQATLYEQGYFYIFLDGKLWREIQVTEKGYFSEVNLTLGTSEDKSEASVVERHVDITLVSEESGARYSYEPYEIKQDGKTVFSSVLDGSGMARVFGLTAEEVDIVLTDYSPVRTFTLATKESPKKGGRAVLREAEGREMPHIWLPYKINGEEVPLHAIFCSQQQTETQLSQLENEYAENATEITGLNTYSQDKAFTDTTAAIQGLTVPESLNSDSVKYNLINNQVDKNVAAVYLNSPLPEIRLTYYAHPQVDQPDDFFELSDTENEWSQKVYLRSCDFIDKKHRMIRFSGWPSEVKKVTLSRTNKGSEDFDEIEPVIIYKDVDITELLN</sequence>
<dbReference type="RefSeq" id="WP_192016359.1">
    <property type="nucleotide sequence ID" value="NZ_JACYTP010000008.1"/>
</dbReference>
<gene>
    <name evidence="1" type="ORF">IFO68_13380</name>
</gene>
<protein>
    <submittedName>
        <fullName evidence="1">Uncharacterized protein</fullName>
    </submittedName>
</protein>
<proteinExistence type="predicted"/>
<dbReference type="Proteomes" id="UP000649768">
    <property type="component" value="Unassembled WGS sequence"/>
</dbReference>